<comment type="caution">
    <text evidence="1">The sequence shown here is derived from an EMBL/GenBank/DDBJ whole genome shotgun (WGS) entry which is preliminary data.</text>
</comment>
<evidence type="ECO:0000313" key="2">
    <source>
        <dbReference type="Proteomes" id="UP000887159"/>
    </source>
</evidence>
<sequence>MVQCERLLNFSSVDLKLRLLNIKLSTTDMGMTIDDETCYLYEGHPFSKDCSDIPALEYVVPQLPFHLKSPDI</sequence>
<accession>A0A8X6VCG4</accession>
<dbReference type="AlphaFoldDB" id="A0A8X6VCG4"/>
<reference evidence="1" key="1">
    <citation type="submission" date="2020-08" db="EMBL/GenBank/DDBJ databases">
        <title>Multicomponent nature underlies the extraordinary mechanical properties of spider dragline silk.</title>
        <authorList>
            <person name="Kono N."/>
            <person name="Nakamura H."/>
            <person name="Mori M."/>
            <person name="Yoshida Y."/>
            <person name="Ohtoshi R."/>
            <person name="Malay A.D."/>
            <person name="Moran D.A.P."/>
            <person name="Tomita M."/>
            <person name="Numata K."/>
            <person name="Arakawa K."/>
        </authorList>
    </citation>
    <scope>NUCLEOTIDE SEQUENCE</scope>
</reference>
<dbReference type="Proteomes" id="UP000887159">
    <property type="component" value="Unassembled WGS sequence"/>
</dbReference>
<gene>
    <name evidence="1" type="ORF">TNCV_2335161</name>
</gene>
<protein>
    <submittedName>
        <fullName evidence="1">Uncharacterized protein</fullName>
    </submittedName>
</protein>
<dbReference type="EMBL" id="BMAU01021321">
    <property type="protein sequence ID" value="GFY13252.1"/>
    <property type="molecule type" value="Genomic_DNA"/>
</dbReference>
<name>A0A8X6VCG4_TRICX</name>
<keyword evidence="2" id="KW-1185">Reference proteome</keyword>
<organism evidence="1 2">
    <name type="scientific">Trichonephila clavipes</name>
    <name type="common">Golden silk orbweaver</name>
    <name type="synonym">Nephila clavipes</name>
    <dbReference type="NCBI Taxonomy" id="2585209"/>
    <lineage>
        <taxon>Eukaryota</taxon>
        <taxon>Metazoa</taxon>
        <taxon>Ecdysozoa</taxon>
        <taxon>Arthropoda</taxon>
        <taxon>Chelicerata</taxon>
        <taxon>Arachnida</taxon>
        <taxon>Araneae</taxon>
        <taxon>Araneomorphae</taxon>
        <taxon>Entelegynae</taxon>
        <taxon>Araneoidea</taxon>
        <taxon>Nephilidae</taxon>
        <taxon>Trichonephila</taxon>
    </lineage>
</organism>
<evidence type="ECO:0000313" key="1">
    <source>
        <dbReference type="EMBL" id="GFY13252.1"/>
    </source>
</evidence>
<proteinExistence type="predicted"/>